<evidence type="ECO:0000259" key="2">
    <source>
        <dbReference type="Pfam" id="PF25791"/>
    </source>
</evidence>
<feature type="domain" description="Probable ATP-binding protein BrxC 4th six-stranded beta-sheet" evidence="4">
    <location>
        <begin position="557"/>
        <end position="732"/>
    </location>
</feature>
<dbReference type="Proteomes" id="UP000565628">
    <property type="component" value="Unassembled WGS sequence"/>
</dbReference>
<dbReference type="InterPro" id="IPR027417">
    <property type="entry name" value="P-loop_NTPase"/>
</dbReference>
<dbReference type="InterPro" id="IPR058038">
    <property type="entry name" value="BREX_BrxC_wHTH"/>
</dbReference>
<dbReference type="InterPro" id="IPR011646">
    <property type="entry name" value="KAP_P-loop"/>
</dbReference>
<dbReference type="Pfam" id="PF25791">
    <property type="entry name" value="WHD_BREX_BrxC"/>
    <property type="match status" value="1"/>
</dbReference>
<gene>
    <name evidence="5" type="primary">brxC</name>
    <name evidence="5" type="ORF">HCJ81_12865</name>
</gene>
<reference evidence="5 6" key="1">
    <citation type="submission" date="2020-03" db="EMBL/GenBank/DDBJ databases">
        <title>Soil Listeria distribution.</title>
        <authorList>
            <person name="Liao J."/>
            <person name="Wiedmann M."/>
        </authorList>
    </citation>
    <scope>NUCLEOTIDE SEQUENCE [LARGE SCALE GENOMIC DNA]</scope>
    <source>
        <strain evidence="5 6">FSL L7-0039</strain>
    </source>
</reference>
<dbReference type="AlphaFoldDB" id="A0A7X0ZWF3"/>
<evidence type="ECO:0000259" key="4">
    <source>
        <dbReference type="Pfam" id="PF25796"/>
    </source>
</evidence>
<accession>A0A7X0ZWF3</accession>
<name>A0A7X0ZWF3_9LIST</name>
<evidence type="ECO:0000259" key="1">
    <source>
        <dbReference type="Pfam" id="PF07693"/>
    </source>
</evidence>
<organism evidence="5 6">
    <name type="scientific">Listeria booriae</name>
    <dbReference type="NCBI Taxonomy" id="1552123"/>
    <lineage>
        <taxon>Bacteria</taxon>
        <taxon>Bacillati</taxon>
        <taxon>Bacillota</taxon>
        <taxon>Bacilli</taxon>
        <taxon>Bacillales</taxon>
        <taxon>Listeriaceae</taxon>
        <taxon>Listeria</taxon>
    </lineage>
</organism>
<dbReference type="InterPro" id="IPR047679">
    <property type="entry name" value="BREX_BrxC"/>
</dbReference>
<dbReference type="InterPro" id="IPR058036">
    <property type="entry name" value="BREX_BrxC_4th"/>
</dbReference>
<dbReference type="Pfam" id="PF25796">
    <property type="entry name" value="BREX_BrxC_4th"/>
    <property type="match status" value="1"/>
</dbReference>
<dbReference type="RefSeq" id="WP_185642206.1">
    <property type="nucleotide sequence ID" value="NZ_JAASWV010000019.1"/>
</dbReference>
<evidence type="ECO:0000313" key="5">
    <source>
        <dbReference type="EMBL" id="MBC2311779.1"/>
    </source>
</evidence>
<comment type="caution">
    <text evidence="5">The sequence shown here is derived from an EMBL/GenBank/DDBJ whole genome shotgun (WGS) entry which is preliminary data.</text>
</comment>
<feature type="domain" description="Probable ATP-binding protein BrxC alpha-helical" evidence="3">
    <location>
        <begin position="869"/>
        <end position="990"/>
    </location>
</feature>
<feature type="domain" description="KAP NTPase" evidence="1">
    <location>
        <begin position="48"/>
        <end position="289"/>
    </location>
</feature>
<proteinExistence type="predicted"/>
<dbReference type="SUPFAM" id="SSF52540">
    <property type="entry name" value="P-loop containing nucleoside triphosphate hydrolases"/>
    <property type="match status" value="1"/>
</dbReference>
<evidence type="ECO:0000313" key="6">
    <source>
        <dbReference type="Proteomes" id="UP000565628"/>
    </source>
</evidence>
<feature type="domain" description="Probable ATP-binding protein BrxC winged helix-turn-helix" evidence="2">
    <location>
        <begin position="740"/>
        <end position="862"/>
    </location>
</feature>
<dbReference type="Pfam" id="PF07693">
    <property type="entry name" value="KAP_NTPase"/>
    <property type="match status" value="1"/>
</dbReference>
<dbReference type="EMBL" id="JAASWV010000019">
    <property type="protein sequence ID" value="MBC2311779.1"/>
    <property type="molecule type" value="Genomic_DNA"/>
</dbReference>
<dbReference type="NCBIfam" id="NF033441">
    <property type="entry name" value="BREX_BrxC"/>
    <property type="match status" value="1"/>
</dbReference>
<dbReference type="Gene3D" id="3.40.50.300">
    <property type="entry name" value="P-loop containing nucleotide triphosphate hydrolases"/>
    <property type="match status" value="1"/>
</dbReference>
<protein>
    <submittedName>
        <fullName evidence="5">BREX system P-loop protein BrxC</fullName>
    </submittedName>
</protein>
<dbReference type="Pfam" id="PF25792">
    <property type="entry name" value="BREX_BrxC_helical"/>
    <property type="match status" value="1"/>
</dbReference>
<evidence type="ECO:0000259" key="3">
    <source>
        <dbReference type="Pfam" id="PF25792"/>
    </source>
</evidence>
<sequence length="1193" mass="138317">MQIEKILKKDINRDIQGVIKIGNYTDESVAQELEEYVVTKELQTHFQRFFQAYAKSLVQPTDKIGVWISGFFGSGKSHFLKILSYLLDSNRRVHSEKTVSYFKDKIQDEKLFSLMKDASNVSSEVILFNIDSKSETDSRQNKQAIVQVFNKVFNEMRGYSASIPWLAILEETLDKNGEYATFKKSFEEHAGLSWEESRDELYYNMDEAVKALEEATGMTAESARSWLNKGEENYSISVESFVTRVKDYIDKQEGNYRLIFAVDELGQFIADNVQLMLNLQTLVEDLGKVLQGRVWVIVTSQQDIDSMKRNMSVNDFSKIQGRFNTLLGLSSANADEVIKKRLLGKTEAAEELLELTFIEHKAVLKNQVEFENAAEMATYKNAQDFTDIYPFIPYQFQLLQKVFTAIREHGSAGKHLADGERNLLEAVQQAAIFVKHEDVGKLISFDIFYESIDQALEHSVRAAIIRASQNEHLQQFDVQVLKVLFLIRHVNELPATLKNVTTLFINNIEMDILALSKKIKASLIRLEDQCLIERLGNRYLFLTNEEQDVNREINRIQISTADLVTKVGTIFYDDILNLSKYTYQPFESSKQVVYEFPIATWIDERSIGKNIGKEIGMKIITMYSELRENEEFIGLSMAENNLILVLPNHLDFEYQRQILKIEAYIYTQMNKTKTPVIENIIHKKTEEARHLRKKVMIELQDMIADVAIYANGVLLELGGTGVTKIRNGLAKLVEQTFSKLTYMKYAYSYENLVQLLQNKQINLIHENIDDQNELATQEIVLYLQMIHDRHIQVTLAELIDRYAKIPYGWKTNDIIASLIHLFKREKIICLQYNERFLLNDPNMLTKLTKRSNQDKITVQIREDVPLKYIQAAKDVALELFNIKNIGDREDAMQQNLVAKLEKENAILADLLLNYKRCRAFPGQITIDNGKMLLTEILSKTDTLSFFNDIYENYQKLSDYAEQIRDIKAFFEGVQEDLFMKSYNRLQQYKADYNYINDSTMHELMQQIEGILEKEEPYAEMKRLPDLLEIYQDKLVENLELTATPILESISSDWQDIMQEIEASPGTESLRRGFEFKMSDLKEKVQNTNQISLLIGCENESERIKLNCIQELKQLKKEQEKSNEPVNKSINQTANTALKEPQVMQKKERIMYKKNIFPRKIELFENESEIKAYTNKISKELIAALEEVDIIKLI</sequence>
<dbReference type="InterPro" id="IPR058037">
    <property type="entry name" value="BREX_BrxC_helical"/>
</dbReference>